<protein>
    <submittedName>
        <fullName evidence="1">Uncharacterized protein</fullName>
    </submittedName>
</protein>
<reference evidence="1 2" key="1">
    <citation type="submission" date="2011-12" db="EMBL/GenBank/DDBJ databases">
        <title>The Genome Sequence of Prevotella micans F0438.</title>
        <authorList>
            <consortium name="The Broad Institute Genome Sequencing Platform"/>
            <person name="Earl A."/>
            <person name="Ward D."/>
            <person name="Feldgarden M."/>
            <person name="Gevers D."/>
            <person name="Izard J."/>
            <person name="Baranova O.V."/>
            <person name="Blanton J.M."/>
            <person name="Wade W.G."/>
            <person name="Dewhirst F.E."/>
            <person name="Young S.K."/>
            <person name="Zeng Q."/>
            <person name="Gargeya S."/>
            <person name="Fitzgerald M."/>
            <person name="Haas B."/>
            <person name="Abouelleil A."/>
            <person name="Alvarado L."/>
            <person name="Arachchi H.M."/>
            <person name="Berlin A."/>
            <person name="Chapman S.B."/>
            <person name="Gearin G."/>
            <person name="Goldberg J."/>
            <person name="Griggs A."/>
            <person name="Gujja S."/>
            <person name="Hansen M."/>
            <person name="Heiman D."/>
            <person name="Howarth C."/>
            <person name="Larimer J."/>
            <person name="Lui A."/>
            <person name="MacDonald P.J.P."/>
            <person name="McCowen C."/>
            <person name="Montmayeur A."/>
            <person name="Murphy C."/>
            <person name="Neiman D."/>
            <person name="Pearson M."/>
            <person name="Priest M."/>
            <person name="Roberts A."/>
            <person name="Saif S."/>
            <person name="Shea T."/>
            <person name="Sisk P."/>
            <person name="Stolte C."/>
            <person name="Sykes S."/>
            <person name="Wortman J."/>
            <person name="Nusbaum C."/>
            <person name="Birren B."/>
        </authorList>
    </citation>
    <scope>NUCLEOTIDE SEQUENCE [LARGE SCALE GENOMIC DNA]</scope>
    <source>
        <strain evidence="1 2">F0438</strain>
    </source>
</reference>
<sequence length="72" mass="8096">MVSSKDSTMKQRYITPSIKVIQLVTDNNIAQFVISSHSVPENGGLAKDNFFEEEDDQAAEETNNVGYNVWED</sequence>
<evidence type="ECO:0000313" key="2">
    <source>
        <dbReference type="Proteomes" id="UP000016023"/>
    </source>
</evidence>
<name>H1Q1I9_9BACT</name>
<dbReference type="Proteomes" id="UP000016023">
    <property type="component" value="Unassembled WGS sequence"/>
</dbReference>
<proteinExistence type="predicted"/>
<keyword evidence="2" id="KW-1185">Reference proteome</keyword>
<dbReference type="EMBL" id="AGWK01000026">
    <property type="protein sequence ID" value="EHO71836.1"/>
    <property type="molecule type" value="Genomic_DNA"/>
</dbReference>
<accession>H1Q1I9</accession>
<dbReference type="AlphaFoldDB" id="H1Q1I9"/>
<evidence type="ECO:0000313" key="1">
    <source>
        <dbReference type="EMBL" id="EHO71836.1"/>
    </source>
</evidence>
<organism evidence="1 2">
    <name type="scientific">Prevotella micans F0438</name>
    <dbReference type="NCBI Taxonomy" id="883158"/>
    <lineage>
        <taxon>Bacteria</taxon>
        <taxon>Pseudomonadati</taxon>
        <taxon>Bacteroidota</taxon>
        <taxon>Bacteroidia</taxon>
        <taxon>Bacteroidales</taxon>
        <taxon>Prevotellaceae</taxon>
        <taxon>Prevotella</taxon>
    </lineage>
</organism>
<dbReference type="PATRIC" id="fig|883158.3.peg.785"/>
<comment type="caution">
    <text evidence="1">The sequence shown here is derived from an EMBL/GenBank/DDBJ whole genome shotgun (WGS) entry which is preliminary data.</text>
</comment>
<gene>
    <name evidence="1" type="ORF">HMPREF9140_00777</name>
</gene>
<dbReference type="HOGENOM" id="CLU_200506_1_0_10"/>